<dbReference type="PROSITE" id="PS50949">
    <property type="entry name" value="HTH_GNTR"/>
    <property type="match status" value="1"/>
</dbReference>
<dbReference type="RefSeq" id="WP_203908387.1">
    <property type="nucleotide sequence ID" value="NZ_BONY01000013.1"/>
</dbReference>
<reference evidence="6" key="1">
    <citation type="submission" date="2021-01" db="EMBL/GenBank/DDBJ databases">
        <title>Whole genome shotgun sequence of Rhizocola hellebori NBRC 109834.</title>
        <authorList>
            <person name="Komaki H."/>
            <person name="Tamura T."/>
        </authorList>
    </citation>
    <scope>NUCLEOTIDE SEQUENCE</scope>
    <source>
        <strain evidence="6">NBRC 109834</strain>
    </source>
</reference>
<dbReference type="GO" id="GO:0003677">
    <property type="term" value="F:DNA binding"/>
    <property type="evidence" value="ECO:0007669"/>
    <property type="project" value="UniProtKB-KW"/>
</dbReference>
<feature type="region of interest" description="Disordered" evidence="4">
    <location>
        <begin position="67"/>
        <end position="88"/>
    </location>
</feature>
<dbReference type="Proteomes" id="UP000612899">
    <property type="component" value="Unassembled WGS sequence"/>
</dbReference>
<comment type="caution">
    <text evidence="6">The sequence shown here is derived from an EMBL/GenBank/DDBJ whole genome shotgun (WGS) entry which is preliminary data.</text>
</comment>
<dbReference type="InterPro" id="IPR000524">
    <property type="entry name" value="Tscrpt_reg_HTH_GntR"/>
</dbReference>
<keyword evidence="3" id="KW-0804">Transcription</keyword>
<dbReference type="InterPro" id="IPR036388">
    <property type="entry name" value="WH-like_DNA-bd_sf"/>
</dbReference>
<evidence type="ECO:0000313" key="7">
    <source>
        <dbReference type="Proteomes" id="UP000612899"/>
    </source>
</evidence>
<evidence type="ECO:0000313" key="6">
    <source>
        <dbReference type="EMBL" id="GIH04504.1"/>
    </source>
</evidence>
<proteinExistence type="predicted"/>
<evidence type="ECO:0000256" key="1">
    <source>
        <dbReference type="ARBA" id="ARBA00023015"/>
    </source>
</evidence>
<protein>
    <submittedName>
        <fullName evidence="6">GntR family transcriptional regulator</fullName>
    </submittedName>
</protein>
<evidence type="ECO:0000256" key="2">
    <source>
        <dbReference type="ARBA" id="ARBA00023125"/>
    </source>
</evidence>
<dbReference type="CDD" id="cd07377">
    <property type="entry name" value="WHTH_GntR"/>
    <property type="match status" value="1"/>
</dbReference>
<organism evidence="6 7">
    <name type="scientific">Rhizocola hellebori</name>
    <dbReference type="NCBI Taxonomy" id="1392758"/>
    <lineage>
        <taxon>Bacteria</taxon>
        <taxon>Bacillati</taxon>
        <taxon>Actinomycetota</taxon>
        <taxon>Actinomycetes</taxon>
        <taxon>Micromonosporales</taxon>
        <taxon>Micromonosporaceae</taxon>
        <taxon>Rhizocola</taxon>
    </lineage>
</organism>
<accession>A0A8J3Q6W1</accession>
<sequence>MIVKVDAASDVPVYEQIRTQIAKKIASEKLPAGTKLPTIRQLAADLGLAVNTVAHAYRELETAGLVQTRPRHGTTVAQGTGSPSRERLRREAHSYALLARELGLTRREARDIVDDELDKVFH</sequence>
<dbReference type="PANTHER" id="PTHR38445:SF9">
    <property type="entry name" value="HTH-TYPE TRANSCRIPTIONAL REPRESSOR YTRA"/>
    <property type="match status" value="1"/>
</dbReference>
<dbReference type="SMART" id="SM00345">
    <property type="entry name" value="HTH_GNTR"/>
    <property type="match status" value="1"/>
</dbReference>
<dbReference type="SUPFAM" id="SSF46785">
    <property type="entry name" value="Winged helix' DNA-binding domain"/>
    <property type="match status" value="1"/>
</dbReference>
<keyword evidence="2" id="KW-0238">DNA-binding</keyword>
<dbReference type="Gene3D" id="1.10.10.10">
    <property type="entry name" value="Winged helix-like DNA-binding domain superfamily/Winged helix DNA-binding domain"/>
    <property type="match status" value="1"/>
</dbReference>
<evidence type="ECO:0000256" key="4">
    <source>
        <dbReference type="SAM" id="MobiDB-lite"/>
    </source>
</evidence>
<dbReference type="InterPro" id="IPR036390">
    <property type="entry name" value="WH_DNA-bd_sf"/>
</dbReference>
<keyword evidence="1" id="KW-0805">Transcription regulation</keyword>
<evidence type="ECO:0000256" key="3">
    <source>
        <dbReference type="ARBA" id="ARBA00023163"/>
    </source>
</evidence>
<name>A0A8J3Q6W1_9ACTN</name>
<dbReference type="GO" id="GO:0003700">
    <property type="term" value="F:DNA-binding transcription factor activity"/>
    <property type="evidence" value="ECO:0007669"/>
    <property type="project" value="InterPro"/>
</dbReference>
<feature type="domain" description="HTH gntR-type" evidence="5">
    <location>
        <begin position="11"/>
        <end position="79"/>
    </location>
</feature>
<gene>
    <name evidence="6" type="ORF">Rhe02_25710</name>
</gene>
<evidence type="ECO:0000259" key="5">
    <source>
        <dbReference type="PROSITE" id="PS50949"/>
    </source>
</evidence>
<dbReference type="AlphaFoldDB" id="A0A8J3Q6W1"/>
<dbReference type="PANTHER" id="PTHR38445">
    <property type="entry name" value="HTH-TYPE TRANSCRIPTIONAL REPRESSOR YTRA"/>
    <property type="match status" value="1"/>
</dbReference>
<dbReference type="EMBL" id="BONY01000013">
    <property type="protein sequence ID" value="GIH04504.1"/>
    <property type="molecule type" value="Genomic_DNA"/>
</dbReference>
<dbReference type="Pfam" id="PF00392">
    <property type="entry name" value="GntR"/>
    <property type="match status" value="1"/>
</dbReference>
<keyword evidence="7" id="KW-1185">Reference proteome</keyword>